<protein>
    <recommendedName>
        <fullName evidence="2">C2H2-type domain-containing protein</fullName>
    </recommendedName>
</protein>
<reference evidence="3 4" key="1">
    <citation type="journal article" date="2019" name="Nat. Ecol. Evol.">
        <title>Megaphylogeny resolves global patterns of mushroom evolution.</title>
        <authorList>
            <person name="Varga T."/>
            <person name="Krizsan K."/>
            <person name="Foldi C."/>
            <person name="Dima B."/>
            <person name="Sanchez-Garcia M."/>
            <person name="Sanchez-Ramirez S."/>
            <person name="Szollosi G.J."/>
            <person name="Szarkandi J.G."/>
            <person name="Papp V."/>
            <person name="Albert L."/>
            <person name="Andreopoulos W."/>
            <person name="Angelini C."/>
            <person name="Antonin V."/>
            <person name="Barry K.W."/>
            <person name="Bougher N.L."/>
            <person name="Buchanan P."/>
            <person name="Buyck B."/>
            <person name="Bense V."/>
            <person name="Catcheside P."/>
            <person name="Chovatia M."/>
            <person name="Cooper J."/>
            <person name="Damon W."/>
            <person name="Desjardin D."/>
            <person name="Finy P."/>
            <person name="Geml J."/>
            <person name="Haridas S."/>
            <person name="Hughes K."/>
            <person name="Justo A."/>
            <person name="Karasinski D."/>
            <person name="Kautmanova I."/>
            <person name="Kiss B."/>
            <person name="Kocsube S."/>
            <person name="Kotiranta H."/>
            <person name="LaButti K.M."/>
            <person name="Lechner B.E."/>
            <person name="Liimatainen K."/>
            <person name="Lipzen A."/>
            <person name="Lukacs Z."/>
            <person name="Mihaltcheva S."/>
            <person name="Morgado L.N."/>
            <person name="Niskanen T."/>
            <person name="Noordeloos M.E."/>
            <person name="Ohm R.A."/>
            <person name="Ortiz-Santana B."/>
            <person name="Ovrebo C."/>
            <person name="Racz N."/>
            <person name="Riley R."/>
            <person name="Savchenko A."/>
            <person name="Shiryaev A."/>
            <person name="Soop K."/>
            <person name="Spirin V."/>
            <person name="Szebenyi C."/>
            <person name="Tomsovsky M."/>
            <person name="Tulloss R.E."/>
            <person name="Uehling J."/>
            <person name="Grigoriev I.V."/>
            <person name="Vagvolgyi C."/>
            <person name="Papp T."/>
            <person name="Martin F.M."/>
            <person name="Miettinen O."/>
            <person name="Hibbett D.S."/>
            <person name="Nagy L.G."/>
        </authorList>
    </citation>
    <scope>NUCLEOTIDE SEQUENCE [LARGE SCALE GENOMIC DNA]</scope>
    <source>
        <strain evidence="3 4">CBS 962.96</strain>
    </source>
</reference>
<feature type="compositionally biased region" description="Polar residues" evidence="1">
    <location>
        <begin position="66"/>
        <end position="87"/>
    </location>
</feature>
<evidence type="ECO:0000313" key="4">
    <source>
        <dbReference type="Proteomes" id="UP000297245"/>
    </source>
</evidence>
<keyword evidence="4" id="KW-1185">Reference proteome</keyword>
<feature type="compositionally biased region" description="Low complexity" evidence="1">
    <location>
        <begin position="141"/>
        <end position="156"/>
    </location>
</feature>
<organism evidence="3 4">
    <name type="scientific">Dendrothele bispora (strain CBS 962.96)</name>
    <dbReference type="NCBI Taxonomy" id="1314807"/>
    <lineage>
        <taxon>Eukaryota</taxon>
        <taxon>Fungi</taxon>
        <taxon>Dikarya</taxon>
        <taxon>Basidiomycota</taxon>
        <taxon>Agaricomycotina</taxon>
        <taxon>Agaricomycetes</taxon>
        <taxon>Agaricomycetidae</taxon>
        <taxon>Agaricales</taxon>
        <taxon>Agaricales incertae sedis</taxon>
        <taxon>Dendrothele</taxon>
    </lineage>
</organism>
<name>A0A4S8KVN5_DENBC</name>
<proteinExistence type="predicted"/>
<evidence type="ECO:0000256" key="1">
    <source>
        <dbReference type="SAM" id="MobiDB-lite"/>
    </source>
</evidence>
<dbReference type="EMBL" id="ML179962">
    <property type="protein sequence ID" value="THU79900.1"/>
    <property type="molecule type" value="Genomic_DNA"/>
</dbReference>
<dbReference type="Proteomes" id="UP000297245">
    <property type="component" value="Unassembled WGS sequence"/>
</dbReference>
<feature type="region of interest" description="Disordered" evidence="1">
    <location>
        <begin position="34"/>
        <end position="174"/>
    </location>
</feature>
<evidence type="ECO:0000313" key="3">
    <source>
        <dbReference type="EMBL" id="THU79900.1"/>
    </source>
</evidence>
<accession>A0A4S8KVN5</accession>
<dbReference type="InterPro" id="IPR013087">
    <property type="entry name" value="Znf_C2H2_type"/>
</dbReference>
<feature type="domain" description="C2H2-type" evidence="2">
    <location>
        <begin position="13"/>
        <end position="36"/>
    </location>
</feature>
<sequence>MPRKSIHPRNVLCPIEGCNRLFINQQGITTHIRNEHGRLKRSGPPGNRDQPSGSRSDYLLHHHNNSEQSTAPDSPNANDSFCSSSPVNSPPTRTPELEPESEPEGLYTEEIHPFLNGRPCDAEGNYLASGAPPPPFDPPSDDYYPTPLPNLGNLLGSDSDRAMEPDPLSLESSATSRYTLISDCDSCE</sequence>
<evidence type="ECO:0000259" key="2">
    <source>
        <dbReference type="PROSITE" id="PS00028"/>
    </source>
</evidence>
<gene>
    <name evidence="3" type="ORF">K435DRAFT_874942</name>
</gene>
<dbReference type="AlphaFoldDB" id="A0A4S8KVN5"/>
<dbReference type="PROSITE" id="PS00028">
    <property type="entry name" value="ZINC_FINGER_C2H2_1"/>
    <property type="match status" value="1"/>
</dbReference>